<evidence type="ECO:0000313" key="1">
    <source>
        <dbReference type="EMBL" id="MFC7149463.1"/>
    </source>
</evidence>
<accession>A0ABW2F8Z9</accession>
<evidence type="ECO:0000313" key="2">
    <source>
        <dbReference type="Proteomes" id="UP001596378"/>
    </source>
</evidence>
<sequence length="43" mass="4666">MADVGGRLRTETGYRETIVSSRGKPEAVHLAEATRPAFVLILP</sequence>
<dbReference type="EMBL" id="JBHTAI010000007">
    <property type="protein sequence ID" value="MFC7149463.1"/>
    <property type="molecule type" value="Genomic_DNA"/>
</dbReference>
<proteinExistence type="predicted"/>
<dbReference type="Proteomes" id="UP001596378">
    <property type="component" value="Unassembled WGS sequence"/>
</dbReference>
<dbReference type="RefSeq" id="WP_378107815.1">
    <property type="nucleotide sequence ID" value="NZ_JBHSUP010000026.1"/>
</dbReference>
<name>A0ABW2F8Z9_9BACL</name>
<protein>
    <submittedName>
        <fullName evidence="1">Uncharacterized protein</fullName>
    </submittedName>
</protein>
<gene>
    <name evidence="1" type="ORF">ACFQMJ_13070</name>
</gene>
<comment type="caution">
    <text evidence="1">The sequence shown here is derived from an EMBL/GenBank/DDBJ whole genome shotgun (WGS) entry which is preliminary data.</text>
</comment>
<reference evidence="2" key="1">
    <citation type="journal article" date="2019" name="Int. J. Syst. Evol. Microbiol.">
        <title>The Global Catalogue of Microorganisms (GCM) 10K type strain sequencing project: providing services to taxonomists for standard genome sequencing and annotation.</title>
        <authorList>
            <consortium name="The Broad Institute Genomics Platform"/>
            <consortium name="The Broad Institute Genome Sequencing Center for Infectious Disease"/>
            <person name="Wu L."/>
            <person name="Ma J."/>
        </authorList>
    </citation>
    <scope>NUCLEOTIDE SEQUENCE [LARGE SCALE GENOMIC DNA]</scope>
    <source>
        <strain evidence="2">KCTC 12907</strain>
    </source>
</reference>
<keyword evidence="2" id="KW-1185">Reference proteome</keyword>
<organism evidence="1 2">
    <name type="scientific">Cohnella cellulosilytica</name>
    <dbReference type="NCBI Taxonomy" id="986710"/>
    <lineage>
        <taxon>Bacteria</taxon>
        <taxon>Bacillati</taxon>
        <taxon>Bacillota</taxon>
        <taxon>Bacilli</taxon>
        <taxon>Bacillales</taxon>
        <taxon>Paenibacillaceae</taxon>
        <taxon>Cohnella</taxon>
    </lineage>
</organism>